<dbReference type="AlphaFoldDB" id="A0A3B0KLV2"/>
<feature type="compositionally biased region" description="Basic residues" evidence="1">
    <location>
        <begin position="71"/>
        <end position="82"/>
    </location>
</feature>
<organism evidence="2 3">
    <name type="scientific">Drosophila guanche</name>
    <name type="common">Fruit fly</name>
    <dbReference type="NCBI Taxonomy" id="7266"/>
    <lineage>
        <taxon>Eukaryota</taxon>
        <taxon>Metazoa</taxon>
        <taxon>Ecdysozoa</taxon>
        <taxon>Arthropoda</taxon>
        <taxon>Hexapoda</taxon>
        <taxon>Insecta</taxon>
        <taxon>Pterygota</taxon>
        <taxon>Neoptera</taxon>
        <taxon>Endopterygota</taxon>
        <taxon>Diptera</taxon>
        <taxon>Brachycera</taxon>
        <taxon>Muscomorpha</taxon>
        <taxon>Ephydroidea</taxon>
        <taxon>Drosophilidae</taxon>
        <taxon>Drosophila</taxon>
        <taxon>Sophophora</taxon>
    </lineage>
</organism>
<name>A0A3B0KLV2_DROGU</name>
<feature type="compositionally biased region" description="Basic residues" evidence="1">
    <location>
        <begin position="109"/>
        <end position="120"/>
    </location>
</feature>
<gene>
    <name evidence="2" type="ORF">DGUA_6G020837</name>
</gene>
<dbReference type="Proteomes" id="UP000268350">
    <property type="component" value="Unassembled WGS sequence"/>
</dbReference>
<evidence type="ECO:0000313" key="3">
    <source>
        <dbReference type="Proteomes" id="UP000268350"/>
    </source>
</evidence>
<keyword evidence="3" id="KW-1185">Reference proteome</keyword>
<sequence>MKRRREQQQQPKQLIKDPQRDSLKDFPNHPHREDLSSHSKREEEIDTNNHSRNDSKKEQRTDLDKQQKPSKNQHKKGLKPKKLRADIDSALGSGGSSFIKRLCESMLHTTKRKQPSHMRSQHQTSPQAPRSSVQGPCGSHLKSRVSLSVSLGSCATTRCLSMRNPITNQGVTYTIPRAGLPIVWRRQRPSRS</sequence>
<evidence type="ECO:0000313" key="2">
    <source>
        <dbReference type="EMBL" id="SPP89600.1"/>
    </source>
</evidence>
<dbReference type="EMBL" id="OUUW01000024">
    <property type="protein sequence ID" value="SPP89600.1"/>
    <property type="molecule type" value="Genomic_DNA"/>
</dbReference>
<accession>A0A3B0KLV2</accession>
<feature type="region of interest" description="Disordered" evidence="1">
    <location>
        <begin position="1"/>
        <end position="139"/>
    </location>
</feature>
<feature type="compositionally biased region" description="Polar residues" evidence="1">
    <location>
        <begin position="121"/>
        <end position="134"/>
    </location>
</feature>
<evidence type="ECO:0000256" key="1">
    <source>
        <dbReference type="SAM" id="MobiDB-lite"/>
    </source>
</evidence>
<reference evidence="3" key="1">
    <citation type="submission" date="2018-01" db="EMBL/GenBank/DDBJ databases">
        <authorList>
            <person name="Alioto T."/>
            <person name="Alioto T."/>
        </authorList>
    </citation>
    <scope>NUCLEOTIDE SEQUENCE [LARGE SCALE GENOMIC DNA]</scope>
</reference>
<proteinExistence type="predicted"/>
<protein>
    <submittedName>
        <fullName evidence="2">Uncharacterized protein</fullName>
    </submittedName>
</protein>
<feature type="compositionally biased region" description="Basic and acidic residues" evidence="1">
    <location>
        <begin position="14"/>
        <end position="67"/>
    </location>
</feature>